<accession>A0AA35RTG6</accession>
<proteinExistence type="predicted"/>
<name>A0AA35RTG6_GEOBA</name>
<dbReference type="Proteomes" id="UP001174909">
    <property type="component" value="Unassembled WGS sequence"/>
</dbReference>
<reference evidence="2" key="1">
    <citation type="submission" date="2023-03" db="EMBL/GenBank/DDBJ databases">
        <authorList>
            <person name="Steffen K."/>
            <person name="Cardenas P."/>
        </authorList>
    </citation>
    <scope>NUCLEOTIDE SEQUENCE</scope>
</reference>
<feature type="region of interest" description="Disordered" evidence="1">
    <location>
        <begin position="1"/>
        <end position="23"/>
    </location>
</feature>
<feature type="non-terminal residue" evidence="2">
    <location>
        <position position="54"/>
    </location>
</feature>
<dbReference type="EMBL" id="CASHTH010001579">
    <property type="protein sequence ID" value="CAI8016957.1"/>
    <property type="molecule type" value="Genomic_DNA"/>
</dbReference>
<sequence>PSRNVRPSTTSQRSSRCSQNCEGTPSTFQLFVAAVDGTMKGIGQGPDGSELRNT</sequence>
<gene>
    <name evidence="2" type="ORF">GBAR_LOCUS10355</name>
</gene>
<protein>
    <submittedName>
        <fullName evidence="2">Uncharacterized protein</fullName>
    </submittedName>
</protein>
<organism evidence="2 3">
    <name type="scientific">Geodia barretti</name>
    <name type="common">Barrett's horny sponge</name>
    <dbReference type="NCBI Taxonomy" id="519541"/>
    <lineage>
        <taxon>Eukaryota</taxon>
        <taxon>Metazoa</taxon>
        <taxon>Porifera</taxon>
        <taxon>Demospongiae</taxon>
        <taxon>Heteroscleromorpha</taxon>
        <taxon>Tetractinellida</taxon>
        <taxon>Astrophorina</taxon>
        <taxon>Geodiidae</taxon>
        <taxon>Geodia</taxon>
    </lineage>
</organism>
<evidence type="ECO:0000256" key="1">
    <source>
        <dbReference type="SAM" id="MobiDB-lite"/>
    </source>
</evidence>
<dbReference type="AlphaFoldDB" id="A0AA35RTG6"/>
<evidence type="ECO:0000313" key="2">
    <source>
        <dbReference type="EMBL" id="CAI8016957.1"/>
    </source>
</evidence>
<comment type="caution">
    <text evidence="2">The sequence shown here is derived from an EMBL/GenBank/DDBJ whole genome shotgun (WGS) entry which is preliminary data.</text>
</comment>
<feature type="compositionally biased region" description="Low complexity" evidence="1">
    <location>
        <begin position="8"/>
        <end position="21"/>
    </location>
</feature>
<keyword evidence="3" id="KW-1185">Reference proteome</keyword>
<evidence type="ECO:0000313" key="3">
    <source>
        <dbReference type="Proteomes" id="UP001174909"/>
    </source>
</evidence>